<name>A0A8S4EBC2_PLUXY</name>
<dbReference type="Proteomes" id="UP000653454">
    <property type="component" value="Unassembled WGS sequence"/>
</dbReference>
<dbReference type="AlphaFoldDB" id="A0A8S4EBC2"/>
<reference evidence="1" key="1">
    <citation type="submission" date="2020-11" db="EMBL/GenBank/DDBJ databases">
        <authorList>
            <person name="Whiteford S."/>
        </authorList>
    </citation>
    <scope>NUCLEOTIDE SEQUENCE</scope>
</reference>
<accession>A0A8S4EBC2</accession>
<sequence>MFSFTVRAMVYIVLKLKELIGTCQRRDSNPHLLIEKRALTRLSYH</sequence>
<protein>
    <submittedName>
        <fullName evidence="1">(diamondback moth) hypothetical protein</fullName>
    </submittedName>
</protein>
<dbReference type="EMBL" id="CAJHNJ030000014">
    <property type="protein sequence ID" value="CAG9112574.1"/>
    <property type="molecule type" value="Genomic_DNA"/>
</dbReference>
<proteinExistence type="predicted"/>
<comment type="caution">
    <text evidence="1">The sequence shown here is derived from an EMBL/GenBank/DDBJ whole genome shotgun (WGS) entry which is preliminary data.</text>
</comment>
<evidence type="ECO:0000313" key="2">
    <source>
        <dbReference type="Proteomes" id="UP000653454"/>
    </source>
</evidence>
<evidence type="ECO:0000313" key="1">
    <source>
        <dbReference type="EMBL" id="CAG9112574.1"/>
    </source>
</evidence>
<organism evidence="1 2">
    <name type="scientific">Plutella xylostella</name>
    <name type="common">Diamondback moth</name>
    <name type="synonym">Plutella maculipennis</name>
    <dbReference type="NCBI Taxonomy" id="51655"/>
    <lineage>
        <taxon>Eukaryota</taxon>
        <taxon>Metazoa</taxon>
        <taxon>Ecdysozoa</taxon>
        <taxon>Arthropoda</taxon>
        <taxon>Hexapoda</taxon>
        <taxon>Insecta</taxon>
        <taxon>Pterygota</taxon>
        <taxon>Neoptera</taxon>
        <taxon>Endopterygota</taxon>
        <taxon>Lepidoptera</taxon>
        <taxon>Glossata</taxon>
        <taxon>Ditrysia</taxon>
        <taxon>Yponomeutoidea</taxon>
        <taxon>Plutellidae</taxon>
        <taxon>Plutella</taxon>
    </lineage>
</organism>
<feature type="non-terminal residue" evidence="1">
    <location>
        <position position="45"/>
    </location>
</feature>
<gene>
    <name evidence="1" type="ORF">PLXY2_LOCUS4932</name>
</gene>
<keyword evidence="2" id="KW-1185">Reference proteome</keyword>